<dbReference type="Proteomes" id="UP000187266">
    <property type="component" value="Chromosome"/>
</dbReference>
<evidence type="ECO:0000313" key="2">
    <source>
        <dbReference type="Proteomes" id="UP000187266"/>
    </source>
</evidence>
<accession>A0A1U7DLR9</accession>
<name>A0A1U7DLR9_9RHOB</name>
<reference evidence="1 2" key="1">
    <citation type="submission" date="2017-01" db="EMBL/GenBank/DDBJ databases">
        <title>Genomic analysis of Xuhuaishuia manganoxidans DY6-4.</title>
        <authorList>
            <person name="Wang X."/>
        </authorList>
    </citation>
    <scope>NUCLEOTIDE SEQUENCE [LARGE SCALE GENOMIC DNA]</scope>
    <source>
        <strain evidence="1 2">DY6-4</strain>
    </source>
</reference>
<dbReference type="InterPro" id="IPR045467">
    <property type="entry name" value="DUF6497"/>
</dbReference>
<gene>
    <name evidence="1" type="ORF">BV394_03775</name>
</gene>
<sequence length="129" mass="14110">MQEAADITPRAGLDPRPQVPSGQALTLLDVLLEPHGDERWLILRYVAPAIARDNRSVDFAIAEPDMDQLCGTAGFEAIENAGLDEQGGVNQILVSLLDRPLKRGAPDPSVTQFNNAYRPVDGRCIWEAF</sequence>
<dbReference type="Pfam" id="PF20107">
    <property type="entry name" value="DUF6497"/>
    <property type="match status" value="1"/>
</dbReference>
<dbReference type="EMBL" id="CP019124">
    <property type="protein sequence ID" value="APX90944.1"/>
    <property type="molecule type" value="Genomic_DNA"/>
</dbReference>
<keyword evidence="2" id="KW-1185">Reference proteome</keyword>
<dbReference type="STRING" id="1267768.BV394_03775"/>
<dbReference type="AlphaFoldDB" id="A0A1U7DLR9"/>
<proteinExistence type="predicted"/>
<evidence type="ECO:0000313" key="1">
    <source>
        <dbReference type="EMBL" id="APX90944.1"/>
    </source>
</evidence>
<organism evidence="1 2">
    <name type="scientific">Brevirhabdus pacifica</name>
    <dbReference type="NCBI Taxonomy" id="1267768"/>
    <lineage>
        <taxon>Bacteria</taxon>
        <taxon>Pseudomonadati</taxon>
        <taxon>Pseudomonadota</taxon>
        <taxon>Alphaproteobacteria</taxon>
        <taxon>Rhodobacterales</taxon>
        <taxon>Paracoccaceae</taxon>
        <taxon>Brevirhabdus</taxon>
    </lineage>
</organism>
<protein>
    <submittedName>
        <fullName evidence="1">Uncharacterized protein</fullName>
    </submittedName>
</protein>